<accession>A0A6V8NY66</accession>
<dbReference type="PANTHER" id="PTHR43351:SF2">
    <property type="entry name" value="L(+)-TARTRATE DEHYDRATASE SUBUNIT BETA-RELATED"/>
    <property type="match status" value="1"/>
</dbReference>
<evidence type="ECO:0000313" key="5">
    <source>
        <dbReference type="Proteomes" id="UP000585609"/>
    </source>
</evidence>
<organism evidence="4 5">
    <name type="scientific">Candidatus Hakubella thermalkaliphila</name>
    <dbReference type="NCBI Taxonomy" id="2754717"/>
    <lineage>
        <taxon>Bacteria</taxon>
        <taxon>Bacillati</taxon>
        <taxon>Actinomycetota</taxon>
        <taxon>Actinomycetota incertae sedis</taxon>
        <taxon>Candidatus Hakubellales</taxon>
        <taxon>Candidatus Hakubellaceae</taxon>
        <taxon>Candidatus Hakubella</taxon>
    </lineage>
</organism>
<evidence type="ECO:0000256" key="2">
    <source>
        <dbReference type="ARBA" id="ARBA00023239"/>
    </source>
</evidence>
<proteinExistence type="inferred from homology"/>
<dbReference type="Gene3D" id="3.20.130.10">
    <property type="entry name" value="Fe-S hydro-lyase, tartrate dehydratase beta-type, catalytic domain"/>
    <property type="match status" value="1"/>
</dbReference>
<dbReference type="AlphaFoldDB" id="A0A6V8NY66"/>
<protein>
    <submittedName>
        <fullName evidence="4">Fumarate hydratase subunit beta</fullName>
    </submittedName>
</protein>
<keyword evidence="2" id="KW-0456">Lyase</keyword>
<dbReference type="InterPro" id="IPR036660">
    <property type="entry name" value="Fe-S_hydroAse_TtdB_cat_sf"/>
</dbReference>
<dbReference type="Pfam" id="PF05683">
    <property type="entry name" value="Fumerase_C"/>
    <property type="match status" value="1"/>
</dbReference>
<dbReference type="GO" id="GO:0016836">
    <property type="term" value="F:hydro-lyase activity"/>
    <property type="evidence" value="ECO:0007669"/>
    <property type="project" value="InterPro"/>
</dbReference>
<feature type="domain" description="Fe-S hydro-lyase tartrate dehydratase beta-type catalytic" evidence="3">
    <location>
        <begin position="4"/>
        <end position="43"/>
    </location>
</feature>
<dbReference type="SUPFAM" id="SSF117457">
    <property type="entry name" value="FumA C-terminal domain-like"/>
    <property type="match status" value="1"/>
</dbReference>
<feature type="non-terminal residue" evidence="4">
    <location>
        <position position="44"/>
    </location>
</feature>
<dbReference type="InterPro" id="IPR004647">
    <property type="entry name" value="Fe-S_hydro-lyase_TtdB-typ_cat"/>
</dbReference>
<reference evidence="4 5" key="1">
    <citation type="journal article" date="2020" name="Front. Microbiol.">
        <title>Single-cell genomics of novel Actinobacteria with the Wood-Ljungdahl pathway discovered in a serpentinizing system.</title>
        <authorList>
            <person name="Merino N."/>
            <person name="Kawai M."/>
            <person name="Boyd E.S."/>
            <person name="Colman D.R."/>
            <person name="McGlynn S.E."/>
            <person name="Nealson K.H."/>
            <person name="Kurokawa K."/>
            <person name="Hongoh Y."/>
        </authorList>
    </citation>
    <scope>NUCLEOTIDE SEQUENCE [LARGE SCALE GENOMIC DNA]</scope>
    <source>
        <strain evidence="4 5">S09_30</strain>
    </source>
</reference>
<gene>
    <name evidence="4" type="ORF">HKBW3S09_01657</name>
</gene>
<evidence type="ECO:0000313" key="4">
    <source>
        <dbReference type="EMBL" id="GFP24191.1"/>
    </source>
</evidence>
<dbReference type="Proteomes" id="UP000585609">
    <property type="component" value="Unassembled WGS sequence"/>
</dbReference>
<sequence length="44" mass="4981">MAEPVRLTTPLKDEDVEKLKIGDKVLLNGVIYTARDAAHKRLFD</sequence>
<evidence type="ECO:0000259" key="3">
    <source>
        <dbReference type="Pfam" id="PF05683"/>
    </source>
</evidence>
<evidence type="ECO:0000256" key="1">
    <source>
        <dbReference type="ARBA" id="ARBA00008876"/>
    </source>
</evidence>
<dbReference type="EMBL" id="BLRW01000394">
    <property type="protein sequence ID" value="GFP24191.1"/>
    <property type="molecule type" value="Genomic_DNA"/>
</dbReference>
<dbReference type="PANTHER" id="PTHR43351">
    <property type="entry name" value="L(+)-TARTRATE DEHYDRATASE SUBUNIT BETA"/>
    <property type="match status" value="1"/>
</dbReference>
<name>A0A6V8NY66_9ACTN</name>
<comment type="caution">
    <text evidence="4">The sequence shown here is derived from an EMBL/GenBank/DDBJ whole genome shotgun (WGS) entry which is preliminary data.</text>
</comment>
<comment type="similarity">
    <text evidence="1">Belongs to the class-I fumarase family.</text>
</comment>